<evidence type="ECO:0000313" key="10">
    <source>
        <dbReference type="Proteomes" id="UP000825935"/>
    </source>
</evidence>
<dbReference type="AlphaFoldDB" id="A0A8T2T1J4"/>
<evidence type="ECO:0000313" key="9">
    <source>
        <dbReference type="EMBL" id="KAH7388278.1"/>
    </source>
</evidence>
<dbReference type="GO" id="GO:0003677">
    <property type="term" value="F:DNA binding"/>
    <property type="evidence" value="ECO:0007669"/>
    <property type="project" value="UniProtKB-KW"/>
</dbReference>
<keyword evidence="5" id="KW-0804">Transcription</keyword>
<gene>
    <name evidence="9" type="ORF">KP509_16G067300</name>
</gene>
<comment type="subcellular location">
    <subcellularLocation>
        <location evidence="1">Nucleus</location>
    </subcellularLocation>
</comment>
<dbReference type="SMART" id="SM00380">
    <property type="entry name" value="AP2"/>
    <property type="match status" value="1"/>
</dbReference>
<sequence length="341" mass="37420">MVNRTPVSRSLQDLQGREGADARELLRFAADSSEYQRRPEDADVKVAGRLSGGSTANKNAATGSSGVSFRGVRQRSWGKWVSEIRAPRKKARIWLGSFDTPEMAARAYDVAAISLKGSSAPLNFPDSHLRFAPLSDLSPKSIQAAAATAAASFKAEEGLSSMANPSQRSNCIRASVSQIEFSSEEGIRIATEKNDELQKIAIQQGGGSEEANYSEDMESMQGDELSHKIQKDASCIDHDEAQLYIGEEYSVHDIDVVELGEYLLKSDLSQAVVPVSSYDSLLRSEAIQLSRSYTRSNVTAESWLEVMSWRRLTTLAEAEKIFMESKIQPDMLKISLSLLGR</sequence>
<dbReference type="OrthoDB" id="1932364at2759"/>
<dbReference type="InterPro" id="IPR036955">
    <property type="entry name" value="AP2/ERF_dom_sf"/>
</dbReference>
<comment type="caution">
    <text evidence="9">The sequence shown here is derived from an EMBL/GenBank/DDBJ whole genome shotgun (WGS) entry which is preliminary data.</text>
</comment>
<evidence type="ECO:0000256" key="3">
    <source>
        <dbReference type="ARBA" id="ARBA00023125"/>
    </source>
</evidence>
<protein>
    <recommendedName>
        <fullName evidence="8">AP2/ERF domain-containing protein</fullName>
    </recommendedName>
</protein>
<dbReference type="Gene3D" id="3.30.730.10">
    <property type="entry name" value="AP2/ERF domain"/>
    <property type="match status" value="1"/>
</dbReference>
<keyword evidence="6" id="KW-0539">Nucleus</keyword>
<proteinExistence type="inferred from homology"/>
<dbReference type="GO" id="GO:0003700">
    <property type="term" value="F:DNA-binding transcription factor activity"/>
    <property type="evidence" value="ECO:0007669"/>
    <property type="project" value="InterPro"/>
</dbReference>
<evidence type="ECO:0000256" key="2">
    <source>
        <dbReference type="ARBA" id="ARBA00023015"/>
    </source>
</evidence>
<dbReference type="FunFam" id="3.30.730.10:FF:000001">
    <property type="entry name" value="Ethylene-responsive transcription factor 2"/>
    <property type="match status" value="1"/>
</dbReference>
<reference evidence="9" key="1">
    <citation type="submission" date="2021-08" db="EMBL/GenBank/DDBJ databases">
        <title>WGS assembly of Ceratopteris richardii.</title>
        <authorList>
            <person name="Marchant D.B."/>
            <person name="Chen G."/>
            <person name="Jenkins J."/>
            <person name="Shu S."/>
            <person name="Leebens-Mack J."/>
            <person name="Grimwood J."/>
            <person name="Schmutz J."/>
            <person name="Soltis P."/>
            <person name="Soltis D."/>
            <person name="Chen Z.-H."/>
        </authorList>
    </citation>
    <scope>NUCLEOTIDE SEQUENCE</scope>
    <source>
        <strain evidence="9">Whitten #5841</strain>
        <tissue evidence="9">Leaf</tissue>
    </source>
</reference>
<keyword evidence="4" id="KW-0010">Activator</keyword>
<dbReference type="InterPro" id="IPR001471">
    <property type="entry name" value="AP2/ERF_dom"/>
</dbReference>
<evidence type="ECO:0000256" key="7">
    <source>
        <dbReference type="ARBA" id="ARBA00024343"/>
    </source>
</evidence>
<dbReference type="SUPFAM" id="SSF54171">
    <property type="entry name" value="DNA-binding domain"/>
    <property type="match status" value="1"/>
</dbReference>
<dbReference type="Proteomes" id="UP000825935">
    <property type="component" value="Chromosome 16"/>
</dbReference>
<evidence type="ECO:0000256" key="1">
    <source>
        <dbReference type="ARBA" id="ARBA00004123"/>
    </source>
</evidence>
<evidence type="ECO:0000256" key="4">
    <source>
        <dbReference type="ARBA" id="ARBA00023159"/>
    </source>
</evidence>
<dbReference type="PROSITE" id="PS51032">
    <property type="entry name" value="AP2_ERF"/>
    <property type="match status" value="1"/>
</dbReference>
<dbReference type="GO" id="GO:0005634">
    <property type="term" value="C:nucleus"/>
    <property type="evidence" value="ECO:0007669"/>
    <property type="project" value="UniProtKB-SubCell"/>
</dbReference>
<dbReference type="PANTHER" id="PTHR31985">
    <property type="entry name" value="ETHYLENE-RESPONSIVE TRANSCRIPTION FACTOR ERF042-RELATED"/>
    <property type="match status" value="1"/>
</dbReference>
<dbReference type="PRINTS" id="PR00367">
    <property type="entry name" value="ETHRSPELEMNT"/>
</dbReference>
<accession>A0A8T2T1J4</accession>
<dbReference type="EMBL" id="CM035421">
    <property type="protein sequence ID" value="KAH7388278.1"/>
    <property type="molecule type" value="Genomic_DNA"/>
</dbReference>
<keyword evidence="10" id="KW-1185">Reference proteome</keyword>
<evidence type="ECO:0000256" key="6">
    <source>
        <dbReference type="ARBA" id="ARBA00023242"/>
    </source>
</evidence>
<evidence type="ECO:0000259" key="8">
    <source>
        <dbReference type="PROSITE" id="PS51032"/>
    </source>
</evidence>
<dbReference type="CDD" id="cd00018">
    <property type="entry name" value="AP2"/>
    <property type="match status" value="1"/>
</dbReference>
<keyword evidence="3" id="KW-0238">DNA-binding</keyword>
<dbReference type="Pfam" id="PF00847">
    <property type="entry name" value="AP2"/>
    <property type="match status" value="1"/>
</dbReference>
<keyword evidence="2" id="KW-0805">Transcription regulation</keyword>
<evidence type="ECO:0000256" key="5">
    <source>
        <dbReference type="ARBA" id="ARBA00023163"/>
    </source>
</evidence>
<dbReference type="InterPro" id="IPR051032">
    <property type="entry name" value="AP2/ERF_TF_ERF_subfamily"/>
</dbReference>
<dbReference type="PANTHER" id="PTHR31985:SF273">
    <property type="entry name" value="ETHYLENE-RESPONSIVE TRANSCRIPTION FACTOR ERF017"/>
    <property type="match status" value="1"/>
</dbReference>
<name>A0A8T2T1J4_CERRI</name>
<organism evidence="9 10">
    <name type="scientific">Ceratopteris richardii</name>
    <name type="common">Triangle waterfern</name>
    <dbReference type="NCBI Taxonomy" id="49495"/>
    <lineage>
        <taxon>Eukaryota</taxon>
        <taxon>Viridiplantae</taxon>
        <taxon>Streptophyta</taxon>
        <taxon>Embryophyta</taxon>
        <taxon>Tracheophyta</taxon>
        <taxon>Polypodiopsida</taxon>
        <taxon>Polypodiidae</taxon>
        <taxon>Polypodiales</taxon>
        <taxon>Pteridineae</taxon>
        <taxon>Pteridaceae</taxon>
        <taxon>Parkerioideae</taxon>
        <taxon>Ceratopteris</taxon>
    </lineage>
</organism>
<dbReference type="InterPro" id="IPR016177">
    <property type="entry name" value="DNA-bd_dom_sf"/>
</dbReference>
<feature type="domain" description="AP2/ERF" evidence="8">
    <location>
        <begin position="68"/>
        <end position="125"/>
    </location>
</feature>
<comment type="similarity">
    <text evidence="7">Belongs to the AP2/ERF transcription factor family. ERF subfamily.</text>
</comment>